<keyword evidence="1" id="KW-0812">Transmembrane</keyword>
<feature type="transmembrane region" description="Helical" evidence="1">
    <location>
        <begin position="31"/>
        <end position="50"/>
    </location>
</feature>
<keyword evidence="3" id="KW-1185">Reference proteome</keyword>
<gene>
    <name evidence="2" type="ORF">D9V28_07210</name>
</gene>
<dbReference type="EMBL" id="RCWJ01000002">
    <property type="protein sequence ID" value="RLQ84027.1"/>
    <property type="molecule type" value="Genomic_DNA"/>
</dbReference>
<sequence>MTIIGAVAAWSIANASVELVLNSDPASLSLGPLIWGSALIAFAVAVSRAFPGFFMPATRRRWPLDLLCIIIGAGVGSIGVLVNNVSPWVLAAAAFAGVGLIVQDVMTPDQPTGPAAVAEFGDDTELVASA</sequence>
<comment type="caution">
    <text evidence="2">The sequence shown here is derived from an EMBL/GenBank/DDBJ whole genome shotgun (WGS) entry which is preliminary data.</text>
</comment>
<dbReference type="AlphaFoldDB" id="A0A3L7J0Q1"/>
<dbReference type="Proteomes" id="UP000282460">
    <property type="component" value="Unassembled WGS sequence"/>
</dbReference>
<name>A0A3L7J0Q1_9MICO</name>
<protein>
    <submittedName>
        <fullName evidence="2">Uncharacterized protein</fullName>
    </submittedName>
</protein>
<feature type="transmembrane region" description="Helical" evidence="1">
    <location>
        <begin position="62"/>
        <end position="82"/>
    </location>
</feature>
<evidence type="ECO:0000313" key="3">
    <source>
        <dbReference type="Proteomes" id="UP000282460"/>
    </source>
</evidence>
<accession>A0A3L7J0Q1</accession>
<organism evidence="2 3">
    <name type="scientific">Mycetocola zhadangensis</name>
    <dbReference type="NCBI Taxonomy" id="1164595"/>
    <lineage>
        <taxon>Bacteria</taxon>
        <taxon>Bacillati</taxon>
        <taxon>Actinomycetota</taxon>
        <taxon>Actinomycetes</taxon>
        <taxon>Micrococcales</taxon>
        <taxon>Microbacteriaceae</taxon>
        <taxon>Mycetocola</taxon>
    </lineage>
</organism>
<reference evidence="2 3" key="1">
    <citation type="submission" date="2018-10" db="EMBL/GenBank/DDBJ databases">
        <authorList>
            <person name="Li J."/>
        </authorList>
    </citation>
    <scope>NUCLEOTIDE SEQUENCE [LARGE SCALE GENOMIC DNA]</scope>
    <source>
        <strain evidence="2 3">ZD1-4</strain>
    </source>
</reference>
<feature type="transmembrane region" description="Helical" evidence="1">
    <location>
        <begin position="88"/>
        <end position="106"/>
    </location>
</feature>
<evidence type="ECO:0000256" key="1">
    <source>
        <dbReference type="SAM" id="Phobius"/>
    </source>
</evidence>
<evidence type="ECO:0000313" key="2">
    <source>
        <dbReference type="EMBL" id="RLQ84027.1"/>
    </source>
</evidence>
<keyword evidence="1" id="KW-0472">Membrane</keyword>
<keyword evidence="1" id="KW-1133">Transmembrane helix</keyword>
<proteinExistence type="predicted"/>